<gene>
    <name evidence="2" type="ORF">M438DRAFT_247749</name>
</gene>
<evidence type="ECO:0000313" key="2">
    <source>
        <dbReference type="EMBL" id="KEQ88476.1"/>
    </source>
</evidence>
<dbReference type="HOGENOM" id="CLU_1839841_0_0_1"/>
<feature type="non-terminal residue" evidence="2">
    <location>
        <position position="1"/>
    </location>
</feature>
<dbReference type="InterPro" id="IPR024047">
    <property type="entry name" value="MM3350-like_sf"/>
</dbReference>
<dbReference type="Pfam" id="PF07929">
    <property type="entry name" value="PRiA4_ORF3"/>
    <property type="match status" value="1"/>
</dbReference>
<dbReference type="AlphaFoldDB" id="A0A074YNN1"/>
<dbReference type="RefSeq" id="XP_029764663.1">
    <property type="nucleotide sequence ID" value="XM_029899606.1"/>
</dbReference>
<dbReference type="EMBL" id="KL584975">
    <property type="protein sequence ID" value="KEQ88476.1"/>
    <property type="molecule type" value="Genomic_DNA"/>
</dbReference>
<evidence type="ECO:0000259" key="1">
    <source>
        <dbReference type="Pfam" id="PF07929"/>
    </source>
</evidence>
<feature type="non-terminal residue" evidence="2">
    <location>
        <position position="140"/>
    </location>
</feature>
<keyword evidence="3" id="KW-1185">Reference proteome</keyword>
<name>A0A074YNN1_AURPU</name>
<dbReference type="Gene3D" id="3.10.290.30">
    <property type="entry name" value="MM3350-like"/>
    <property type="match status" value="1"/>
</dbReference>
<organism evidence="2 3">
    <name type="scientific">Aureobasidium pullulans EXF-150</name>
    <dbReference type="NCBI Taxonomy" id="1043002"/>
    <lineage>
        <taxon>Eukaryota</taxon>
        <taxon>Fungi</taxon>
        <taxon>Dikarya</taxon>
        <taxon>Ascomycota</taxon>
        <taxon>Pezizomycotina</taxon>
        <taxon>Dothideomycetes</taxon>
        <taxon>Dothideomycetidae</taxon>
        <taxon>Dothideales</taxon>
        <taxon>Saccotheciaceae</taxon>
        <taxon>Aureobasidium</taxon>
    </lineage>
</organism>
<protein>
    <recommendedName>
        <fullName evidence="1">Plasmid pRiA4b Orf3-like domain-containing protein</fullName>
    </recommendedName>
</protein>
<reference evidence="2 3" key="1">
    <citation type="journal article" date="2014" name="BMC Genomics">
        <title>Genome sequencing of four Aureobasidium pullulans varieties: biotechnological potential, stress tolerance, and description of new species.</title>
        <authorList>
            <person name="Gostin Ar C."/>
            <person name="Ohm R.A."/>
            <person name="Kogej T."/>
            <person name="Sonjak S."/>
            <person name="Turk M."/>
            <person name="Zajc J."/>
            <person name="Zalar P."/>
            <person name="Grube M."/>
            <person name="Sun H."/>
            <person name="Han J."/>
            <person name="Sharma A."/>
            <person name="Chiniquy J."/>
            <person name="Ngan C.Y."/>
            <person name="Lipzen A."/>
            <person name="Barry K."/>
            <person name="Grigoriev I.V."/>
            <person name="Gunde-Cimerman N."/>
        </authorList>
    </citation>
    <scope>NUCLEOTIDE SEQUENCE [LARGE SCALE GENOMIC DNA]</scope>
    <source>
        <strain evidence="2 3">EXF-150</strain>
    </source>
</reference>
<sequence>NAVNGKPGVTRTLRVPAATSFRQLADMLNTAFGWRGDKNWDFLIASNAGKWSTVEPPPWQFVARVLKIVTPQTIKRVQVPDEPEAYFRSREVRLFDVWGRHQPRQCENLQVWYAYHSGIEWAHQISFLGEANDRLFEASR</sequence>
<dbReference type="SUPFAM" id="SSF159941">
    <property type="entry name" value="MM3350-like"/>
    <property type="match status" value="1"/>
</dbReference>
<dbReference type="Proteomes" id="UP000030706">
    <property type="component" value="Unassembled WGS sequence"/>
</dbReference>
<proteinExistence type="predicted"/>
<dbReference type="GeneID" id="40741912"/>
<dbReference type="OrthoDB" id="3926646at2759"/>
<feature type="domain" description="Plasmid pRiA4b Orf3-like" evidence="1">
    <location>
        <begin position="6"/>
        <end position="127"/>
    </location>
</feature>
<accession>A0A074YNN1</accession>
<dbReference type="InterPro" id="IPR012912">
    <property type="entry name" value="Plasmid_pRiA4b_Orf3-like"/>
</dbReference>
<evidence type="ECO:0000313" key="3">
    <source>
        <dbReference type="Proteomes" id="UP000030706"/>
    </source>
</evidence>